<accession>A0A514TUC0</accession>
<keyword evidence="2" id="KW-1185">Reference proteome</keyword>
<dbReference type="Proteomes" id="UP000316563">
    <property type="component" value="Segment"/>
</dbReference>
<proteinExistence type="predicted"/>
<sequence>MQLLTAAQRCAAIIEYAINPAMALLPPKMTSDKATVMLLAIGLQESRLTHRKQIGGPAKSFLQFESGGGVKGIMSHSASSAPAQALCQALAVPFDRAPIFQAMEFNDALAFGLGRLLLYTDPKALPEIGDAQAAWDLYQRVWRPGKPHRQTWDELYAVACKVVTA</sequence>
<evidence type="ECO:0000313" key="1">
    <source>
        <dbReference type="EMBL" id="QDJ96115.1"/>
    </source>
</evidence>
<dbReference type="EMBL" id="MK804892">
    <property type="protein sequence ID" value="QDJ96115.1"/>
    <property type="molecule type" value="Genomic_DNA"/>
</dbReference>
<gene>
    <name evidence="1" type="ORF">4D05_002</name>
</gene>
<evidence type="ECO:0000313" key="2">
    <source>
        <dbReference type="Proteomes" id="UP000316563"/>
    </source>
</evidence>
<name>A0A514TUC0_9CAUD</name>
<reference evidence="1 2" key="1">
    <citation type="submission" date="2019-04" db="EMBL/GenBank/DDBJ databases">
        <title>Nine Novel Phages from a Plateau Lake in Southwest China Provide Insights into Aeromonas Phage Diversity.</title>
        <authorList>
            <person name="Xiao W."/>
            <person name="Bai M."/>
        </authorList>
    </citation>
    <scope>NUCLEOTIDE SEQUENCE [LARGE SCALE GENOMIC DNA]</scope>
</reference>
<protein>
    <submittedName>
        <fullName evidence="1">Lysozyme</fullName>
    </submittedName>
</protein>
<organism evidence="1 2">
    <name type="scientific">Aeromonas phage 4_D05</name>
    <dbReference type="NCBI Taxonomy" id="2588099"/>
    <lineage>
        <taxon>Viruses</taxon>
        <taxon>Duplodnaviria</taxon>
        <taxon>Heunggongvirae</taxon>
        <taxon>Uroviricota</taxon>
        <taxon>Caudoviricetes</taxon>
        <taxon>Kunmingvirus</taxon>
        <taxon>Kunmingvirus kv4D05</taxon>
    </lineage>
</organism>